<evidence type="ECO:0000256" key="3">
    <source>
        <dbReference type="ARBA" id="ARBA00023315"/>
    </source>
</evidence>
<organism evidence="5 6">
    <name type="scientific">Falsigemmobacter faecalis</name>
    <dbReference type="NCBI Taxonomy" id="2488730"/>
    <lineage>
        <taxon>Bacteria</taxon>
        <taxon>Pseudomonadati</taxon>
        <taxon>Pseudomonadota</taxon>
        <taxon>Alphaproteobacteria</taxon>
        <taxon>Rhodobacterales</taxon>
        <taxon>Paracoccaceae</taxon>
        <taxon>Falsigemmobacter</taxon>
    </lineage>
</organism>
<evidence type="ECO:0000313" key="6">
    <source>
        <dbReference type="Proteomes" id="UP000282125"/>
    </source>
</evidence>
<dbReference type="AlphaFoldDB" id="A0A3P3D609"/>
<comment type="caution">
    <text evidence="5">The sequence shown here is derived from an EMBL/GenBank/DDBJ whole genome shotgun (WGS) entry which is preliminary data.</text>
</comment>
<keyword evidence="6" id="KW-1185">Reference proteome</keyword>
<dbReference type="GO" id="GO:0006654">
    <property type="term" value="P:phosphatidic acid biosynthetic process"/>
    <property type="evidence" value="ECO:0007669"/>
    <property type="project" value="TreeGrafter"/>
</dbReference>
<dbReference type="InterPro" id="IPR002123">
    <property type="entry name" value="Plipid/glycerol_acylTrfase"/>
</dbReference>
<keyword evidence="2 5" id="KW-0808">Transferase</keyword>
<name>A0A3P3D609_9RHOB</name>
<dbReference type="SMART" id="SM00563">
    <property type="entry name" value="PlsC"/>
    <property type="match status" value="1"/>
</dbReference>
<dbReference type="GO" id="GO:0003841">
    <property type="term" value="F:1-acylglycerol-3-phosphate O-acyltransferase activity"/>
    <property type="evidence" value="ECO:0007669"/>
    <property type="project" value="TreeGrafter"/>
</dbReference>
<protein>
    <submittedName>
        <fullName evidence="5">1-acyl-sn-glycerol-3-phosphate acyltransferase</fullName>
    </submittedName>
</protein>
<dbReference type="PANTHER" id="PTHR10434:SF11">
    <property type="entry name" value="1-ACYL-SN-GLYCEROL-3-PHOSPHATE ACYLTRANSFERASE"/>
    <property type="match status" value="1"/>
</dbReference>
<reference evidence="5 6" key="1">
    <citation type="submission" date="2018-11" db="EMBL/GenBank/DDBJ databases">
        <title>Gemmobacter sp. nov., YIM 102744-1 draft genome.</title>
        <authorList>
            <person name="Li G."/>
            <person name="Jiang Y."/>
        </authorList>
    </citation>
    <scope>NUCLEOTIDE SEQUENCE [LARGE SCALE GENOMIC DNA]</scope>
    <source>
        <strain evidence="5 6">YIM 102744-1</strain>
    </source>
</reference>
<evidence type="ECO:0000256" key="1">
    <source>
        <dbReference type="ARBA" id="ARBA00005189"/>
    </source>
</evidence>
<dbReference type="SUPFAM" id="SSF69593">
    <property type="entry name" value="Glycerol-3-phosphate (1)-acyltransferase"/>
    <property type="match status" value="1"/>
</dbReference>
<dbReference type="Pfam" id="PF01553">
    <property type="entry name" value="Acyltransferase"/>
    <property type="match status" value="1"/>
</dbReference>
<feature type="domain" description="Phospholipid/glycerol acyltransferase" evidence="4">
    <location>
        <begin position="37"/>
        <end position="163"/>
    </location>
</feature>
<evidence type="ECO:0000313" key="5">
    <source>
        <dbReference type="EMBL" id="RRH69763.1"/>
    </source>
</evidence>
<keyword evidence="3 5" id="KW-0012">Acyltransferase</keyword>
<evidence type="ECO:0000259" key="4">
    <source>
        <dbReference type="SMART" id="SM00563"/>
    </source>
</evidence>
<dbReference type="RefSeq" id="WP_124966558.1">
    <property type="nucleotide sequence ID" value="NZ_RRAZ01000041.1"/>
</dbReference>
<dbReference type="OrthoDB" id="9808424at2"/>
<dbReference type="Proteomes" id="UP000282125">
    <property type="component" value="Unassembled WGS sequence"/>
</dbReference>
<sequence>MSDQFLAQAARLATVFSCRALLSLRSSDFPDHSGRPRIYAANHVSHADFVALWTALPRSLRARTRPVAGLDYWEATGFRRWLIHQVFRGVLVERGAKREPGSDGGEVIRHLAAPLKAGEDLIFFPEGTRNLTGNDLMRLRSGIYLLLQEVPDAEVVPCWISHMDRILPKGGFVPVPLNCDLRYGAPLRPEPGEARTEFLARLHAAILACRRTEA</sequence>
<comment type="pathway">
    <text evidence="1">Lipid metabolism.</text>
</comment>
<gene>
    <name evidence="5" type="ORF">EG244_17995</name>
</gene>
<dbReference type="CDD" id="cd07989">
    <property type="entry name" value="LPLAT_AGPAT-like"/>
    <property type="match status" value="1"/>
</dbReference>
<dbReference type="EMBL" id="RRAZ01000041">
    <property type="protein sequence ID" value="RRH69763.1"/>
    <property type="molecule type" value="Genomic_DNA"/>
</dbReference>
<evidence type="ECO:0000256" key="2">
    <source>
        <dbReference type="ARBA" id="ARBA00022679"/>
    </source>
</evidence>
<proteinExistence type="predicted"/>
<accession>A0A3P3D609</accession>
<dbReference type="PANTHER" id="PTHR10434">
    <property type="entry name" value="1-ACYL-SN-GLYCEROL-3-PHOSPHATE ACYLTRANSFERASE"/>
    <property type="match status" value="1"/>
</dbReference>